<evidence type="ECO:0000313" key="2">
    <source>
        <dbReference type="EMBL" id="KXJ84671.1"/>
    </source>
</evidence>
<evidence type="ECO:0000256" key="1">
    <source>
        <dbReference type="SAM" id="Phobius"/>
    </source>
</evidence>
<feature type="transmembrane region" description="Helical" evidence="1">
    <location>
        <begin position="21"/>
        <end position="40"/>
    </location>
</feature>
<reference evidence="3" key="1">
    <citation type="submission" date="2016-02" db="EMBL/GenBank/DDBJ databases">
        <title>Draft genome sequence of Microdochium bolleyi, a fungal endophyte of beachgrass.</title>
        <authorList>
            <consortium name="DOE Joint Genome Institute"/>
            <person name="David A.S."/>
            <person name="May G."/>
            <person name="Haridas S."/>
            <person name="Lim J."/>
            <person name="Wang M."/>
            <person name="Labutti K."/>
            <person name="Lipzen A."/>
            <person name="Barry K."/>
            <person name="Grigoriev I.V."/>
        </authorList>
    </citation>
    <scope>NUCLEOTIDE SEQUENCE [LARGE SCALE GENOMIC DNA]</scope>
    <source>
        <strain evidence="3">J235TASD1</strain>
    </source>
</reference>
<accession>A0A136II93</accession>
<name>A0A136II93_9PEZI</name>
<dbReference type="EMBL" id="KQ964360">
    <property type="protein sequence ID" value="KXJ84671.1"/>
    <property type="molecule type" value="Genomic_DNA"/>
</dbReference>
<evidence type="ECO:0000313" key="3">
    <source>
        <dbReference type="Proteomes" id="UP000070501"/>
    </source>
</evidence>
<keyword evidence="3" id="KW-1185">Reference proteome</keyword>
<keyword evidence="1" id="KW-1133">Transmembrane helix</keyword>
<sequence>MTNIPHNTYKLMKLTTTNKGLLYFFAAIWYGLHLGVRIIWGCTATCLALKDLALLRYLNFYWSYAIVTGRDFKDFLTFLSQKFSGR</sequence>
<dbReference type="AlphaFoldDB" id="A0A136II93"/>
<dbReference type="Proteomes" id="UP000070501">
    <property type="component" value="Unassembled WGS sequence"/>
</dbReference>
<protein>
    <submittedName>
        <fullName evidence="2">Uncharacterized protein</fullName>
    </submittedName>
</protein>
<keyword evidence="1" id="KW-0472">Membrane</keyword>
<organism evidence="2 3">
    <name type="scientific">Microdochium bolleyi</name>
    <dbReference type="NCBI Taxonomy" id="196109"/>
    <lineage>
        <taxon>Eukaryota</taxon>
        <taxon>Fungi</taxon>
        <taxon>Dikarya</taxon>
        <taxon>Ascomycota</taxon>
        <taxon>Pezizomycotina</taxon>
        <taxon>Sordariomycetes</taxon>
        <taxon>Xylariomycetidae</taxon>
        <taxon>Xylariales</taxon>
        <taxon>Microdochiaceae</taxon>
        <taxon>Microdochium</taxon>
    </lineage>
</organism>
<dbReference type="InParanoid" id="A0A136II93"/>
<dbReference type="OrthoDB" id="10464871at2759"/>
<keyword evidence="1" id="KW-0812">Transmembrane</keyword>
<gene>
    <name evidence="2" type="ORF">Micbo1qcDRAFT_210514</name>
</gene>
<proteinExistence type="predicted"/>